<keyword evidence="4" id="KW-1185">Reference proteome</keyword>
<feature type="domain" description="CHAT" evidence="2">
    <location>
        <begin position="343"/>
        <end position="619"/>
    </location>
</feature>
<evidence type="ECO:0000259" key="2">
    <source>
        <dbReference type="Pfam" id="PF12770"/>
    </source>
</evidence>
<keyword evidence="1" id="KW-0175">Coiled coil</keyword>
<dbReference type="RefSeq" id="WP_152764909.1">
    <property type="nucleotide sequence ID" value="NZ_WHLY01000002.1"/>
</dbReference>
<dbReference type="Pfam" id="PF20308">
    <property type="entry name" value="TPR-S"/>
    <property type="match status" value="1"/>
</dbReference>
<sequence>MKTGRTSQLPQTQPSFRGLDTETVAKTDATFDLSPDSVEKVLLGLRTSPDSFVPGQSPIIVSVSNGHLKYARYPLLIGHFDRDGILSAEKAVEQSLNGELSRRIQLGLYPGPIGSNTYLETKNLGGLKGVIVVGLGRQGGLNEFLLMNTIELGVSNYLVNLIGKSSGTTTEPAMKPKTIGISALLVGSGYGGLSIEGAVRAILQAIQNANQKVLATYRETGRVIEAVEFIELYTDRALACVKAVSVLEKEENKVLSIKRTGNSIRLLPGRRGRLPVEDTQDWWTRINVQPYDDPENLDRRRQGLKFAVATDAARIEEASLTTDSRDLFRILDAVSVKDEWTPRLAKVIFEMLIPNDFKQQVKRQNNISWQLDSLTAAFPWELLQDSTTNAKPLSVNAGMIRQLATPNFRRVINSVIDKSALVIADPNLEGYFGQLPGARSEGGKIAARLKADGYDLVHSSHQKSAEIRIELLGQDYKIIHLAGHGAFEFGPDKKTGMLIGRDSFLTPDDIRQMSGVPELVFVNCCYLGQMAAISNEDQPKPYRLAANIGTRLIEIGVKAVVVAGWAVSDATALEFAEKFYDCLFSGDTFGESVKRARQAIFDNHGTRNNTWGAYQCYGDPFYRLTSQAHIQSYEYTFIIPEEAEIELGNMLNQLDTGSYEVEVFQKKMKGIALGMERTKISSGKITELQALLYSGMGMYQEAIGMFGKLGTLENPVFSFSAWEKYCSVRAKFAVQKFKQDPGQRDKCLEEIQLAAEEINALNRLGCTNERLNLLGSTYKRLGLISNSTEKTKAYETSAGYYRQATDKPDNGNRYYSLSNWLAIENALVQAGPRKWGEAIESFSTLNNLPKRAKAAIAQVKQELEQQLKKEREEASFWDCIAEANLRLVLMLLGDIETPYSAVKETYEEVWKFTGHKGNRLGELEHLDFLIDLYGLIEGEKGKKVLDLVVRLRRELEAIG</sequence>
<evidence type="ECO:0000313" key="4">
    <source>
        <dbReference type="Proteomes" id="UP000479293"/>
    </source>
</evidence>
<organism evidence="3 4">
    <name type="scientific">Salmonirosea aquatica</name>
    <dbReference type="NCBI Taxonomy" id="2654236"/>
    <lineage>
        <taxon>Bacteria</taxon>
        <taxon>Pseudomonadati</taxon>
        <taxon>Bacteroidota</taxon>
        <taxon>Cytophagia</taxon>
        <taxon>Cytophagales</taxon>
        <taxon>Spirosomataceae</taxon>
        <taxon>Salmonirosea</taxon>
    </lineage>
</organism>
<protein>
    <submittedName>
        <fullName evidence="3">CHAT domain-containing protein</fullName>
    </submittedName>
</protein>
<dbReference type="InterPro" id="IPR046880">
    <property type="entry name" value="TPR-S"/>
</dbReference>
<accession>A0A7C9BLQ3</accession>
<feature type="coiled-coil region" evidence="1">
    <location>
        <begin position="853"/>
        <end position="880"/>
    </location>
</feature>
<proteinExistence type="predicted"/>
<name>A0A7C9BLQ3_9BACT</name>
<dbReference type="AlphaFoldDB" id="A0A7C9BLQ3"/>
<reference evidence="3 4" key="1">
    <citation type="submission" date="2019-10" db="EMBL/GenBank/DDBJ databases">
        <title>Draft Genome Sequence of Cytophagaceae sp. SJW1-29.</title>
        <authorList>
            <person name="Choi A."/>
        </authorList>
    </citation>
    <scope>NUCLEOTIDE SEQUENCE [LARGE SCALE GENOMIC DNA]</scope>
    <source>
        <strain evidence="3 4">SJW1-29</strain>
    </source>
</reference>
<evidence type="ECO:0000256" key="1">
    <source>
        <dbReference type="SAM" id="Coils"/>
    </source>
</evidence>
<gene>
    <name evidence="3" type="ORF">GBK04_26240</name>
</gene>
<evidence type="ECO:0000313" key="3">
    <source>
        <dbReference type="EMBL" id="MPR36737.1"/>
    </source>
</evidence>
<dbReference type="InterPro" id="IPR024983">
    <property type="entry name" value="CHAT_dom"/>
</dbReference>
<dbReference type="Proteomes" id="UP000479293">
    <property type="component" value="Unassembled WGS sequence"/>
</dbReference>
<comment type="caution">
    <text evidence="3">The sequence shown here is derived from an EMBL/GenBank/DDBJ whole genome shotgun (WGS) entry which is preliminary data.</text>
</comment>
<dbReference type="Pfam" id="PF12770">
    <property type="entry name" value="CHAT"/>
    <property type="match status" value="1"/>
</dbReference>
<dbReference type="EMBL" id="WHLY01000002">
    <property type="protein sequence ID" value="MPR36737.1"/>
    <property type="molecule type" value="Genomic_DNA"/>
</dbReference>